<protein>
    <recommendedName>
        <fullName evidence="3">DUF1853 domain-containing protein</fullName>
    </recommendedName>
</protein>
<evidence type="ECO:0008006" key="3">
    <source>
        <dbReference type="Google" id="ProtNLM"/>
    </source>
</evidence>
<gene>
    <name evidence="1" type="ORF">LMG28138_03757</name>
</gene>
<dbReference type="RefSeq" id="WP_246257670.1">
    <property type="nucleotide sequence ID" value="NZ_CADIKM010000020.1"/>
</dbReference>
<dbReference type="Proteomes" id="UP000494115">
    <property type="component" value="Unassembled WGS sequence"/>
</dbReference>
<reference evidence="1 2" key="1">
    <citation type="submission" date="2020-04" db="EMBL/GenBank/DDBJ databases">
        <authorList>
            <person name="De Canck E."/>
        </authorList>
    </citation>
    <scope>NUCLEOTIDE SEQUENCE [LARGE SCALE GENOMIC DNA]</scope>
    <source>
        <strain evidence="1 2">LMG 28138</strain>
    </source>
</reference>
<evidence type="ECO:0000313" key="1">
    <source>
        <dbReference type="EMBL" id="CAB3794832.1"/>
    </source>
</evidence>
<sequence>MNRAAAFAAAMATLRDAAVRDLAWLLLAPRLLSESSFGSLLANGPVEDDLLDWLYTLDADPAPLRLSLAGLRTQRVGHYAERLVHFVLSHSPHFRLIAANLPLRLQKQTVGECDFLLENLEGHRLHWELAVKCYLYVEPTHASAKHDDPLASFVGPALGDRLDIKLRRMLEHQLPLSGRVDYTALLPPGPWRAQMWVSGWLFDRFDQWHAGRALNIDPRLAPDLLSGFWVPRRAWSDVSAALGADGWTRLPRLRWIAPLAEPDQSFCDVETMSRRIETAFAQSPVVDAERQKARDDPFAIAAWKKEADGRWHEIARGFIVADDWEERAIAFAAYHHR</sequence>
<keyword evidence="2" id="KW-1185">Reference proteome</keyword>
<name>A0A6S7CPM7_9BURK</name>
<evidence type="ECO:0000313" key="2">
    <source>
        <dbReference type="Proteomes" id="UP000494115"/>
    </source>
</evidence>
<accession>A0A6S7CPM7</accession>
<dbReference type="AlphaFoldDB" id="A0A6S7CPM7"/>
<dbReference type="InterPro" id="IPR015003">
    <property type="entry name" value="DUF1853"/>
</dbReference>
<proteinExistence type="predicted"/>
<organism evidence="1 2">
    <name type="scientific">Pararobbsia alpina</name>
    <dbReference type="NCBI Taxonomy" id="621374"/>
    <lineage>
        <taxon>Bacteria</taxon>
        <taxon>Pseudomonadati</taxon>
        <taxon>Pseudomonadota</taxon>
        <taxon>Betaproteobacteria</taxon>
        <taxon>Burkholderiales</taxon>
        <taxon>Burkholderiaceae</taxon>
        <taxon>Pararobbsia</taxon>
    </lineage>
</organism>
<dbReference type="Pfam" id="PF08907">
    <property type="entry name" value="DUF1853"/>
    <property type="match status" value="1"/>
</dbReference>
<dbReference type="EMBL" id="CADIKM010000020">
    <property type="protein sequence ID" value="CAB3794832.1"/>
    <property type="molecule type" value="Genomic_DNA"/>
</dbReference>